<dbReference type="SUPFAM" id="SSF54768">
    <property type="entry name" value="dsRNA-binding domain-like"/>
    <property type="match status" value="1"/>
</dbReference>
<keyword evidence="8 9" id="KW-0694">RNA-binding</keyword>
<comment type="subcellular location">
    <subcellularLocation>
        <location evidence="9">Cytoplasm</location>
    </subcellularLocation>
</comment>
<feature type="active site" evidence="9">
    <location>
        <position position="131"/>
    </location>
</feature>
<feature type="binding site" evidence="9">
    <location>
        <position position="55"/>
    </location>
    <ligand>
        <name>Mg(2+)</name>
        <dbReference type="ChEBI" id="CHEBI:18420"/>
    </ligand>
</feature>
<evidence type="ECO:0000256" key="1">
    <source>
        <dbReference type="ARBA" id="ARBA00000109"/>
    </source>
</evidence>
<dbReference type="GO" id="GO:0004525">
    <property type="term" value="F:ribonuclease III activity"/>
    <property type="evidence" value="ECO:0007669"/>
    <property type="project" value="UniProtKB-UniRule"/>
</dbReference>
<evidence type="ECO:0000256" key="3">
    <source>
        <dbReference type="ARBA" id="ARBA00022552"/>
    </source>
</evidence>
<dbReference type="GO" id="GO:0046872">
    <property type="term" value="F:metal ion binding"/>
    <property type="evidence" value="ECO:0007669"/>
    <property type="project" value="UniProtKB-KW"/>
</dbReference>
<dbReference type="Gene3D" id="3.30.160.20">
    <property type="match status" value="1"/>
</dbReference>
<dbReference type="EMBL" id="AGWN01000001">
    <property type="protein sequence ID" value="EPD30335.1"/>
    <property type="molecule type" value="Genomic_DNA"/>
</dbReference>
<evidence type="ECO:0000256" key="7">
    <source>
        <dbReference type="ARBA" id="ARBA00022801"/>
    </source>
</evidence>
<keyword evidence="13" id="KW-1185">Reference proteome</keyword>
<keyword evidence="5 9" id="KW-0540">Nuclease</keyword>
<feature type="binding site" evidence="9">
    <location>
        <position position="128"/>
    </location>
    <ligand>
        <name>Mg(2+)</name>
        <dbReference type="ChEBI" id="CHEBI:18420"/>
    </ligand>
</feature>
<gene>
    <name evidence="9" type="primary">rnc</name>
    <name evidence="12" type="ORF">HMPREF9238_00072</name>
</gene>
<dbReference type="AlphaFoldDB" id="A0A9W5VVZ2"/>
<keyword evidence="9" id="KW-0963">Cytoplasm</keyword>
<dbReference type="RefSeq" id="WP_016443447.1">
    <property type="nucleotide sequence ID" value="NZ_KE150266.1"/>
</dbReference>
<keyword evidence="9" id="KW-0819">tRNA processing</keyword>
<evidence type="ECO:0000256" key="6">
    <source>
        <dbReference type="ARBA" id="ARBA00022759"/>
    </source>
</evidence>
<comment type="function">
    <text evidence="9">Digests double-stranded RNA. Involved in the processing of primary rRNA transcript to yield the immediate precursors to the large and small rRNAs (23S and 16S). Processes some mRNAs, and tRNAs when they are encoded in the rRNA operon. Processes pre-crRNA and tracrRNA of type II CRISPR loci if present in the organism.</text>
</comment>
<comment type="caution">
    <text evidence="12">The sequence shown here is derived from an EMBL/GenBank/DDBJ whole genome shotgun (WGS) entry which is preliminary data.</text>
</comment>
<evidence type="ECO:0000256" key="9">
    <source>
        <dbReference type="HAMAP-Rule" id="MF_00104"/>
    </source>
</evidence>
<reference evidence="12 13" key="1">
    <citation type="submission" date="2013-05" db="EMBL/GenBank/DDBJ databases">
        <title>The Genome Sequence of Actinomyces europaeus ACS-120-V-COL10B.</title>
        <authorList>
            <consortium name="The Broad Institute Genomics Platform"/>
            <person name="Earl A."/>
            <person name="Ward D."/>
            <person name="Feldgarden M."/>
            <person name="Gevers D."/>
            <person name="Saerens B."/>
            <person name="Vaneechoutte M."/>
            <person name="Walker B."/>
            <person name="Young S."/>
            <person name="Zeng Q."/>
            <person name="Gargeya S."/>
            <person name="Fitzgerald M."/>
            <person name="Haas B."/>
            <person name="Abouelleil A."/>
            <person name="Allen A.W."/>
            <person name="Alvarado L."/>
            <person name="Arachchi H.M."/>
            <person name="Berlin A.M."/>
            <person name="Chapman S.B."/>
            <person name="Gainer-Dewar J."/>
            <person name="Goldberg J."/>
            <person name="Griggs A."/>
            <person name="Gujja S."/>
            <person name="Hansen M."/>
            <person name="Howarth C."/>
            <person name="Imamovic A."/>
            <person name="Ireland A."/>
            <person name="Larimer J."/>
            <person name="McCowan C."/>
            <person name="Murphy C."/>
            <person name="Pearson M."/>
            <person name="Poon T.W."/>
            <person name="Priest M."/>
            <person name="Roberts A."/>
            <person name="Saif S."/>
            <person name="Shea T."/>
            <person name="Sisk P."/>
            <person name="Sykes S."/>
            <person name="Wortman J."/>
            <person name="Nusbaum C."/>
            <person name="Birren B."/>
        </authorList>
    </citation>
    <scope>NUCLEOTIDE SEQUENCE [LARGE SCALE GENOMIC DNA]</scope>
    <source>
        <strain evidence="12 13">ACS-120-V-Col10b</strain>
    </source>
</reference>
<dbReference type="PROSITE" id="PS50137">
    <property type="entry name" value="DS_RBD"/>
    <property type="match status" value="1"/>
</dbReference>
<dbReference type="Pfam" id="PF00035">
    <property type="entry name" value="dsrm"/>
    <property type="match status" value="1"/>
</dbReference>
<dbReference type="CDD" id="cd00593">
    <property type="entry name" value="RIBOc"/>
    <property type="match status" value="1"/>
</dbReference>
<dbReference type="CDD" id="cd10845">
    <property type="entry name" value="DSRM_RNAse_III_family"/>
    <property type="match status" value="1"/>
</dbReference>
<protein>
    <recommendedName>
        <fullName evidence="9">Ribonuclease 3</fullName>
        <ecNumber evidence="9">3.1.26.3</ecNumber>
    </recommendedName>
    <alternativeName>
        <fullName evidence="9">Ribonuclease III</fullName>
        <shortName evidence="9">RNase III</shortName>
    </alternativeName>
</protein>
<proteinExistence type="inferred from homology"/>
<evidence type="ECO:0000256" key="5">
    <source>
        <dbReference type="ARBA" id="ARBA00022722"/>
    </source>
</evidence>
<dbReference type="InterPro" id="IPR036389">
    <property type="entry name" value="RNase_III_sf"/>
</dbReference>
<dbReference type="GO" id="GO:0019843">
    <property type="term" value="F:rRNA binding"/>
    <property type="evidence" value="ECO:0007669"/>
    <property type="project" value="UniProtKB-KW"/>
</dbReference>
<dbReference type="GO" id="GO:0008033">
    <property type="term" value="P:tRNA processing"/>
    <property type="evidence" value="ECO:0007669"/>
    <property type="project" value="UniProtKB-KW"/>
</dbReference>
<evidence type="ECO:0000259" key="10">
    <source>
        <dbReference type="PROSITE" id="PS50137"/>
    </source>
</evidence>
<comment type="cofactor">
    <cofactor evidence="9">
        <name>Mg(2+)</name>
        <dbReference type="ChEBI" id="CHEBI:18420"/>
    </cofactor>
</comment>
<keyword evidence="7 9" id="KW-0378">Hydrolase</keyword>
<keyword evidence="4 9" id="KW-0507">mRNA processing</keyword>
<evidence type="ECO:0000313" key="13">
    <source>
        <dbReference type="Proteomes" id="UP000014387"/>
    </source>
</evidence>
<evidence type="ECO:0000256" key="2">
    <source>
        <dbReference type="ARBA" id="ARBA00010183"/>
    </source>
</evidence>
<dbReference type="PANTHER" id="PTHR11207">
    <property type="entry name" value="RIBONUCLEASE III"/>
    <property type="match status" value="1"/>
</dbReference>
<dbReference type="GO" id="GO:0006364">
    <property type="term" value="P:rRNA processing"/>
    <property type="evidence" value="ECO:0007669"/>
    <property type="project" value="UniProtKB-UniRule"/>
</dbReference>
<dbReference type="GO" id="GO:0003725">
    <property type="term" value="F:double-stranded RNA binding"/>
    <property type="evidence" value="ECO:0007669"/>
    <property type="project" value="TreeGrafter"/>
</dbReference>
<dbReference type="PROSITE" id="PS00517">
    <property type="entry name" value="RNASE_3_1"/>
    <property type="match status" value="1"/>
</dbReference>
<accession>A0A9W5VVZ2</accession>
<dbReference type="NCBIfam" id="TIGR02191">
    <property type="entry name" value="RNaseIII"/>
    <property type="match status" value="1"/>
</dbReference>
<feature type="domain" description="DRBM" evidence="10">
    <location>
        <begin position="169"/>
        <end position="237"/>
    </location>
</feature>
<dbReference type="GO" id="GO:0010468">
    <property type="term" value="P:regulation of gene expression"/>
    <property type="evidence" value="ECO:0007669"/>
    <property type="project" value="TreeGrafter"/>
</dbReference>
<evidence type="ECO:0000259" key="11">
    <source>
        <dbReference type="PROSITE" id="PS50142"/>
    </source>
</evidence>
<dbReference type="HAMAP" id="MF_00104">
    <property type="entry name" value="RNase_III"/>
    <property type="match status" value="1"/>
</dbReference>
<comment type="subunit">
    <text evidence="9">Homodimer.</text>
</comment>
<keyword evidence="9" id="KW-0699">rRNA-binding</keyword>
<organism evidence="12 13">
    <name type="scientific">Gleimia europaea ACS-120-V-Col10b</name>
    <dbReference type="NCBI Taxonomy" id="883069"/>
    <lineage>
        <taxon>Bacteria</taxon>
        <taxon>Bacillati</taxon>
        <taxon>Actinomycetota</taxon>
        <taxon>Actinomycetes</taxon>
        <taxon>Actinomycetales</taxon>
        <taxon>Actinomycetaceae</taxon>
        <taxon>Gleimia</taxon>
    </lineage>
</organism>
<dbReference type="InterPro" id="IPR000999">
    <property type="entry name" value="RNase_III_dom"/>
</dbReference>
<name>A0A9W5VVZ2_9ACTO</name>
<dbReference type="InterPro" id="IPR011907">
    <property type="entry name" value="RNase_III"/>
</dbReference>
<dbReference type="Pfam" id="PF14622">
    <property type="entry name" value="Ribonucleas_3_3"/>
    <property type="match status" value="1"/>
</dbReference>
<comment type="catalytic activity">
    <reaction evidence="1 9">
        <text>Endonucleolytic cleavage to 5'-phosphomonoester.</text>
        <dbReference type="EC" id="3.1.26.3"/>
    </reaction>
</comment>
<dbReference type="SUPFAM" id="SSF69065">
    <property type="entry name" value="RNase III domain-like"/>
    <property type="match status" value="1"/>
</dbReference>
<evidence type="ECO:0000256" key="4">
    <source>
        <dbReference type="ARBA" id="ARBA00022664"/>
    </source>
</evidence>
<dbReference type="SMART" id="SM00358">
    <property type="entry name" value="DSRM"/>
    <property type="match status" value="1"/>
</dbReference>
<keyword evidence="9" id="KW-0479">Metal-binding</keyword>
<dbReference type="GO" id="GO:0005737">
    <property type="term" value="C:cytoplasm"/>
    <property type="evidence" value="ECO:0007669"/>
    <property type="project" value="UniProtKB-SubCell"/>
</dbReference>
<dbReference type="EC" id="3.1.26.3" evidence="9"/>
<dbReference type="SMART" id="SM00535">
    <property type="entry name" value="RIBOc"/>
    <property type="match status" value="1"/>
</dbReference>
<dbReference type="OrthoDB" id="9805026at2"/>
<comment type="similarity">
    <text evidence="2">Belongs to the ribonuclease III family.</text>
</comment>
<feature type="active site" evidence="9">
    <location>
        <position position="59"/>
    </location>
</feature>
<evidence type="ECO:0000256" key="8">
    <source>
        <dbReference type="ARBA" id="ARBA00022884"/>
    </source>
</evidence>
<keyword evidence="9" id="KW-0460">Magnesium</keyword>
<dbReference type="Gene3D" id="1.10.1520.10">
    <property type="entry name" value="Ribonuclease III domain"/>
    <property type="match status" value="1"/>
</dbReference>
<keyword evidence="6 9" id="KW-0255">Endonuclease</keyword>
<dbReference type="GO" id="GO:0006397">
    <property type="term" value="P:mRNA processing"/>
    <property type="evidence" value="ECO:0007669"/>
    <property type="project" value="UniProtKB-UniRule"/>
</dbReference>
<sequence length="244" mass="26764">MSKQKSREDHWEVGDPLDLLGRWRIHLDPELLILALTHRSFAYEQGDLPHNERLEFLGDSVLSIIVTEHLFRKFPTCSEAQLSRMRGAIVSQVTLAKVGRNIGLGDFILLGKGENLTGGRGRDSILCDTVEALIGATYLSHGLEPTRKVVEEHLRSFLADAVELGRSSDYKTTLQEYTAQAGLGEPMYETTSRGPDHARIFSATVSIGGVVMGEGEGTSKKTANSSAAKAAYFRLREDDSSSAE</sequence>
<dbReference type="InterPro" id="IPR014720">
    <property type="entry name" value="dsRBD_dom"/>
</dbReference>
<keyword evidence="3 9" id="KW-0698">rRNA processing</keyword>
<dbReference type="PANTHER" id="PTHR11207:SF0">
    <property type="entry name" value="RIBONUCLEASE 3"/>
    <property type="match status" value="1"/>
</dbReference>
<evidence type="ECO:0000313" key="12">
    <source>
        <dbReference type="EMBL" id="EPD30335.1"/>
    </source>
</evidence>
<feature type="domain" description="RNase III" evidence="11">
    <location>
        <begin position="24"/>
        <end position="142"/>
    </location>
</feature>
<dbReference type="FunFam" id="1.10.1520.10:FF:000001">
    <property type="entry name" value="Ribonuclease 3"/>
    <property type="match status" value="1"/>
</dbReference>
<dbReference type="PROSITE" id="PS50142">
    <property type="entry name" value="RNASE_3_2"/>
    <property type="match status" value="1"/>
</dbReference>
<feature type="binding site" evidence="9">
    <location>
        <position position="131"/>
    </location>
    <ligand>
        <name>Mg(2+)</name>
        <dbReference type="ChEBI" id="CHEBI:18420"/>
    </ligand>
</feature>
<dbReference type="Proteomes" id="UP000014387">
    <property type="component" value="Unassembled WGS sequence"/>
</dbReference>